<evidence type="ECO:0000313" key="3">
    <source>
        <dbReference type="EMBL" id="MBD2563408.1"/>
    </source>
</evidence>
<organism evidence="3 4">
    <name type="scientific">Nostoc linckia FACHB-391</name>
    <dbReference type="NCBI Taxonomy" id="2692906"/>
    <lineage>
        <taxon>Bacteria</taxon>
        <taxon>Bacillati</taxon>
        <taxon>Cyanobacteriota</taxon>
        <taxon>Cyanophyceae</taxon>
        <taxon>Nostocales</taxon>
        <taxon>Nostocaceae</taxon>
        <taxon>Nostoc</taxon>
    </lineage>
</organism>
<reference evidence="3 4" key="1">
    <citation type="journal article" date="2020" name="ISME J.">
        <title>Comparative genomics reveals insights into cyanobacterial evolution and habitat adaptation.</title>
        <authorList>
            <person name="Chen M.Y."/>
            <person name="Teng W.K."/>
            <person name="Zhao L."/>
            <person name="Hu C.X."/>
            <person name="Zhou Y.K."/>
            <person name="Han B.P."/>
            <person name="Song L.R."/>
            <person name="Shu W.S."/>
        </authorList>
    </citation>
    <scope>NUCLEOTIDE SEQUENCE [LARGE SCALE GENOMIC DNA]</scope>
    <source>
        <strain evidence="3 4">FACHB-391</strain>
    </source>
</reference>
<dbReference type="Pfam" id="PF14361">
    <property type="entry name" value="RsbRD_N"/>
    <property type="match status" value="1"/>
</dbReference>
<dbReference type="Proteomes" id="UP000604661">
    <property type="component" value="Unassembled WGS sequence"/>
</dbReference>
<dbReference type="InterPro" id="IPR025751">
    <property type="entry name" value="RsbRD_N_dom"/>
</dbReference>
<gene>
    <name evidence="3" type="ORF">H6G95_22900</name>
</gene>
<accession>A0ABR8F1M9</accession>
<evidence type="ECO:0000256" key="1">
    <source>
        <dbReference type="ARBA" id="ARBA00022553"/>
    </source>
</evidence>
<protein>
    <submittedName>
        <fullName evidence="3">STAS domain-containing protein</fullName>
    </submittedName>
</protein>
<dbReference type="PANTHER" id="PTHR33745:SF3">
    <property type="entry name" value="RSBT CO-ANTAGONIST PROTEIN RSBRC"/>
    <property type="match status" value="1"/>
</dbReference>
<name>A0ABR8F1M9_NOSLI</name>
<keyword evidence="4" id="KW-1185">Reference proteome</keyword>
<dbReference type="InterPro" id="IPR002645">
    <property type="entry name" value="STAS_dom"/>
</dbReference>
<dbReference type="PROSITE" id="PS50801">
    <property type="entry name" value="STAS"/>
    <property type="match status" value="1"/>
</dbReference>
<dbReference type="CDD" id="cd07041">
    <property type="entry name" value="STAS_RsbR_RsbS_like"/>
    <property type="match status" value="1"/>
</dbReference>
<sequence>MKAVALIGTMSESKIPEILETFEADLLSEWTQELATVNIRRGLIKEAELKEECREFLSLFRIAVGQGKLTNIQAAVWEDMREILSSISRSRSQKGFTPSETATFVFSFKQPLFNRMRQQLKDPVELGEEIWLATNLLDQLGLLTVEVYQKTREEVILRQQEELMELSTPVIKLWEGILALPIIGTLDSARTQMMMESLLQKIVETGSEVAIIDITGVSTVDTLTAQHLLKTVTAARLMGADCMISGIRPQIAQTIVYLGIDLADVITKATLADAFLMALKRLGVTITRSQPQ</sequence>
<dbReference type="Pfam" id="PF01740">
    <property type="entry name" value="STAS"/>
    <property type="match status" value="1"/>
</dbReference>
<keyword evidence="1" id="KW-0597">Phosphoprotein</keyword>
<dbReference type="InterPro" id="IPR051932">
    <property type="entry name" value="Bact_StressResp_Reg"/>
</dbReference>
<evidence type="ECO:0000313" key="4">
    <source>
        <dbReference type="Proteomes" id="UP000604661"/>
    </source>
</evidence>
<dbReference type="Gene3D" id="3.30.750.24">
    <property type="entry name" value="STAS domain"/>
    <property type="match status" value="1"/>
</dbReference>
<comment type="caution">
    <text evidence="3">The sequence shown here is derived from an EMBL/GenBank/DDBJ whole genome shotgun (WGS) entry which is preliminary data.</text>
</comment>
<dbReference type="PANTHER" id="PTHR33745">
    <property type="entry name" value="RSBT ANTAGONIST PROTEIN RSBS-RELATED"/>
    <property type="match status" value="1"/>
</dbReference>
<feature type="domain" description="STAS" evidence="2">
    <location>
        <begin position="167"/>
        <end position="278"/>
    </location>
</feature>
<dbReference type="InterPro" id="IPR036513">
    <property type="entry name" value="STAS_dom_sf"/>
</dbReference>
<dbReference type="SUPFAM" id="SSF52091">
    <property type="entry name" value="SpoIIaa-like"/>
    <property type="match status" value="1"/>
</dbReference>
<proteinExistence type="predicted"/>
<dbReference type="EMBL" id="JACJTE010000030">
    <property type="protein sequence ID" value="MBD2563408.1"/>
    <property type="molecule type" value="Genomic_DNA"/>
</dbReference>
<evidence type="ECO:0000259" key="2">
    <source>
        <dbReference type="PROSITE" id="PS50801"/>
    </source>
</evidence>